<dbReference type="GO" id="GO:0004609">
    <property type="term" value="F:phosphatidylserine decarboxylase activity"/>
    <property type="evidence" value="ECO:0007669"/>
    <property type="project" value="InterPro"/>
</dbReference>
<evidence type="ECO:0000256" key="1">
    <source>
        <dbReference type="ARBA" id="ARBA00022793"/>
    </source>
</evidence>
<dbReference type="Pfam" id="PF12588">
    <property type="entry name" value="PSDC"/>
    <property type="match status" value="1"/>
</dbReference>
<dbReference type="Proteomes" id="UP000683000">
    <property type="component" value="Unassembled WGS sequence"/>
</dbReference>
<dbReference type="GO" id="GO:0006646">
    <property type="term" value="P:phosphatidylethanolamine biosynthetic process"/>
    <property type="evidence" value="ECO:0007669"/>
    <property type="project" value="TreeGrafter"/>
</dbReference>
<protein>
    <submittedName>
        <fullName evidence="4">Phophatidylserine decarboxylase-domain-containing protein</fullName>
    </submittedName>
</protein>
<keyword evidence="2" id="KW-0456">Lyase</keyword>
<reference evidence="4" key="1">
    <citation type="submission" date="2021-03" db="EMBL/GenBank/DDBJ databases">
        <title>Evolutionary innovations through gain and loss of genes in the ectomycorrhizal Boletales.</title>
        <authorList>
            <person name="Wu G."/>
            <person name="Miyauchi S."/>
            <person name="Morin E."/>
            <person name="Yang Z.-L."/>
            <person name="Xu J."/>
            <person name="Martin F.M."/>
        </authorList>
    </citation>
    <scope>NUCLEOTIDE SEQUENCE</scope>
    <source>
        <strain evidence="4">BR01</strain>
    </source>
</reference>
<keyword evidence="5" id="KW-1185">Reference proteome</keyword>
<evidence type="ECO:0000313" key="5">
    <source>
        <dbReference type="Proteomes" id="UP000683000"/>
    </source>
</evidence>
<evidence type="ECO:0000259" key="3">
    <source>
        <dbReference type="Pfam" id="PF12588"/>
    </source>
</evidence>
<dbReference type="PANTHER" id="PTHR10067:SF9">
    <property type="entry name" value="PHOSPHATIDYLSERINE DECARBOXYLASE FAMILY PROTEIN (AFU_ORTHOLOGUE AFUA_7G01730)"/>
    <property type="match status" value="1"/>
</dbReference>
<dbReference type="InterPro" id="IPR003817">
    <property type="entry name" value="PS_Dcarbxylase"/>
</dbReference>
<gene>
    <name evidence="4" type="ORF">JVT61DRAFT_8184</name>
</gene>
<accession>A0A8I2YY36</accession>
<evidence type="ECO:0000313" key="4">
    <source>
        <dbReference type="EMBL" id="KAG6380099.1"/>
    </source>
</evidence>
<dbReference type="PANTHER" id="PTHR10067">
    <property type="entry name" value="PHOSPHATIDYLSERINE DECARBOXYLASE"/>
    <property type="match status" value="1"/>
</dbReference>
<dbReference type="EMBL" id="JAGFBS010000003">
    <property type="protein sequence ID" value="KAG6380099.1"/>
    <property type="molecule type" value="Genomic_DNA"/>
</dbReference>
<evidence type="ECO:0000256" key="2">
    <source>
        <dbReference type="ARBA" id="ARBA00023239"/>
    </source>
</evidence>
<dbReference type="AlphaFoldDB" id="A0A8I2YY36"/>
<dbReference type="GO" id="GO:0005739">
    <property type="term" value="C:mitochondrion"/>
    <property type="evidence" value="ECO:0007669"/>
    <property type="project" value="TreeGrafter"/>
</dbReference>
<organism evidence="4 5">
    <name type="scientific">Boletus reticuloceps</name>
    <dbReference type="NCBI Taxonomy" id="495285"/>
    <lineage>
        <taxon>Eukaryota</taxon>
        <taxon>Fungi</taxon>
        <taxon>Dikarya</taxon>
        <taxon>Basidiomycota</taxon>
        <taxon>Agaricomycotina</taxon>
        <taxon>Agaricomycetes</taxon>
        <taxon>Agaricomycetidae</taxon>
        <taxon>Boletales</taxon>
        <taxon>Boletineae</taxon>
        <taxon>Boletaceae</taxon>
        <taxon>Boletoideae</taxon>
        <taxon>Boletus</taxon>
    </lineage>
</organism>
<feature type="domain" description="L-tryptophan decarboxylase PsiD-like" evidence="3">
    <location>
        <begin position="52"/>
        <end position="181"/>
    </location>
</feature>
<keyword evidence="1" id="KW-0210">Decarboxylase</keyword>
<dbReference type="Pfam" id="PF02666">
    <property type="entry name" value="PS_Dcarbxylase"/>
    <property type="match status" value="1"/>
</dbReference>
<dbReference type="OrthoDB" id="5973539at2759"/>
<proteinExistence type="predicted"/>
<name>A0A8I2YY36_9AGAM</name>
<comment type="caution">
    <text evidence="4">The sequence shown here is derived from an EMBL/GenBank/DDBJ whole genome shotgun (WGS) entry which is preliminary data.</text>
</comment>
<sequence length="440" mass="49366">MAVVIEYRCTIARWLPKDPDVIQKFQSQLLAQLIKNGVSLRAPVVEQKRRSPIILKFKKLIEEDAGISRDFQEMFKQVRPNPDPKRRLITNYMELLAVLDKTITVAPTYSYTSPLVSGVPMYGVLAPFCNTEAGYRVFTNPKVNAIFHKVFDKWTKFLVSPASRDVLVSTPGGWFSPEALQVQADRLGMPFAQAWVCYPEQPHMGFTSWDDFFGRRFREGVRPIFAPDKPEFINAACEAITHRVSTNVKATDEFWLKEMPYSLNHILDCDPLTSEFAGGTVFQAMLSSLDYHRWHSPVDGRVVKTYTIPGTYYAARLDDDPDLDVISRSQAFVTAISTRALIFIESDNPNIGLMCFVGVGLGEISTTKVEVKEGDRVKKGDDIGSFHFGGSTYLLLFRPQTKLTLLPGPDRPGGARKVGTLLFHVDNDSNLATGGMIRIP</sequence>
<dbReference type="InterPro" id="IPR022237">
    <property type="entry name" value="PsiD-like"/>
</dbReference>